<feature type="coiled-coil region" evidence="1">
    <location>
        <begin position="1091"/>
        <end position="1179"/>
    </location>
</feature>
<dbReference type="RefSeq" id="XP_009839500.1">
    <property type="nucleotide sequence ID" value="XM_009841198.1"/>
</dbReference>
<feature type="region of interest" description="Disordered" evidence="2">
    <location>
        <begin position="1"/>
        <end position="75"/>
    </location>
</feature>
<protein>
    <submittedName>
        <fullName evidence="3">Uncharacterized protein</fullName>
    </submittedName>
</protein>
<evidence type="ECO:0000313" key="3">
    <source>
        <dbReference type="EMBL" id="ETV70837.1"/>
    </source>
</evidence>
<feature type="compositionally biased region" description="Low complexity" evidence="2">
    <location>
        <begin position="1238"/>
        <end position="1247"/>
    </location>
</feature>
<feature type="coiled-coil region" evidence="1">
    <location>
        <begin position="1024"/>
        <end position="1065"/>
    </location>
</feature>
<accession>W4FTP9</accession>
<evidence type="ECO:0000256" key="2">
    <source>
        <dbReference type="SAM" id="MobiDB-lite"/>
    </source>
</evidence>
<gene>
    <name evidence="3" type="ORF">H257_13620</name>
</gene>
<reference evidence="3" key="1">
    <citation type="submission" date="2013-12" db="EMBL/GenBank/DDBJ databases">
        <title>The Genome Sequence of Aphanomyces astaci APO3.</title>
        <authorList>
            <consortium name="The Broad Institute Genomics Platform"/>
            <person name="Russ C."/>
            <person name="Tyler B."/>
            <person name="van West P."/>
            <person name="Dieguez-Uribeondo J."/>
            <person name="Young S.K."/>
            <person name="Zeng Q."/>
            <person name="Gargeya S."/>
            <person name="Fitzgerald M."/>
            <person name="Abouelleil A."/>
            <person name="Alvarado L."/>
            <person name="Chapman S.B."/>
            <person name="Gainer-Dewar J."/>
            <person name="Goldberg J."/>
            <person name="Griggs A."/>
            <person name="Gujja S."/>
            <person name="Hansen M."/>
            <person name="Howarth C."/>
            <person name="Imamovic A."/>
            <person name="Ireland A."/>
            <person name="Larimer J."/>
            <person name="McCowan C."/>
            <person name="Murphy C."/>
            <person name="Pearson M."/>
            <person name="Poon T.W."/>
            <person name="Priest M."/>
            <person name="Roberts A."/>
            <person name="Saif S."/>
            <person name="Shea T."/>
            <person name="Sykes S."/>
            <person name="Wortman J."/>
            <person name="Nusbaum C."/>
            <person name="Birren B."/>
        </authorList>
    </citation>
    <scope>NUCLEOTIDE SEQUENCE [LARGE SCALE GENOMIC DNA]</scope>
    <source>
        <strain evidence="3">APO3</strain>
    </source>
</reference>
<feature type="coiled-coil region" evidence="1">
    <location>
        <begin position="803"/>
        <end position="837"/>
    </location>
</feature>
<proteinExistence type="predicted"/>
<feature type="compositionally biased region" description="Low complexity" evidence="2">
    <location>
        <begin position="1"/>
        <end position="17"/>
    </location>
</feature>
<organism evidence="3">
    <name type="scientific">Aphanomyces astaci</name>
    <name type="common">Crayfish plague agent</name>
    <dbReference type="NCBI Taxonomy" id="112090"/>
    <lineage>
        <taxon>Eukaryota</taxon>
        <taxon>Sar</taxon>
        <taxon>Stramenopiles</taxon>
        <taxon>Oomycota</taxon>
        <taxon>Saprolegniomycetes</taxon>
        <taxon>Saprolegniales</taxon>
        <taxon>Verrucalvaceae</taxon>
        <taxon>Aphanomyces</taxon>
    </lineage>
</organism>
<sequence length="1417" mass="158476">MKLSKSSSHSSRASTGRKSTKISKSPPQTPPDECDPVCHDQHYGVPQYHQPPQRGYASNPPGVQMPPPSSSLPTAGGVFHHNNNMPSMMEPADVLHRLETKESRMHQLSALLETMKHESAGTAEAMERTLHENDTLQRMNQQLTHDLQAAIDATEQHKTDHAKQIQEVMTVFTDERRDLEKKFELYMESRQAEFEAARVAHDDQIAKLSQDTMALQEKNRELSHQCESWQDQYGTASDNLSALMRDQEATKGQHKAAMEALAATLQDVDTEKQELGKLLADAFHDLERCRAALLEANNNVTQLKTSLTQNDQSWTNTLTSLESQILESHAQQQLVKDALRVAEAALQVERSQKEELNAAMRTELQRYTDELDDVQAKHATSLAVVVAERNECQDRLSQVKERAKATDKQLQALRLQFEDAMEGAKLTLAAKTADADKQRVVADRNLAEMNSQCIALAQDLAACQAARTDSEGKFAHLQQGCVKLSALVGIDSSSSMDELVGKVDSIVATANDRLTLLQACQARESQLSMDSQAFAVEHAHLQQSLQSCTDELESVKQDCAALVVEMQSLTAAHDKALMEMQSSSQRKVDDALAQQQALAVSTMQLQRSVDGQRARIDQLEDEKRELLQEADALNKSLETSYQVKNALQMDMDATKHRVVVLQSEHNDLQDAHDQLTAAMATNRTDWSAKLAESDALYQRDRHEWDKQSRSLLATVATLEGQVTSLNELVVQAREDSDACRRHAADLAESLERTRVELIDAQDSCAEWKDKADGLATTSSSVESTLRADLTASSGQCLALAGDKRRLESTAASLETLNGQLNAELHTLRQEKQCLNKHLEGRDDELLAVQGDLAQVKAELERFIYLVYIDEDIIFFSRVARSKQTLQTELSRAAEDLNDSLRQLEVLRREFRSQEKAHAAAEEGCRKDMDMLRTDHMEAMALNEELQAKISTIQSAANATINDLVAELTHAEDLLKADQARRAQDDELLRSQCRYVEDDLKRKEVEWKEATMMLKRELAVRRDNYDSLETKYQKQKEMLEAKKVEVDKLTKDNEQRQLKLAELERKLAPLANIKETTATRLSEMKLVCDAKLKESHDLEEKLRDDLVRLQKEKRDLESSHLRAKDELDHSASGRYTLVHQQLTSENKLLKSTLDRTKLELHHATDNVAALAQRLDAQQNASNATIADLSGRLQGLDQQYQAALASLSRELTVEKEKCQDHLLQKHQLMKQLRKLQRPGSTTSSSTSSSDDLADQQVFTSRTHPELADYATSSALTPVAKTSPRSNTNVMACSYDLTNIPVALLRAQIGLDMCSFDKLSHNNNNNTTTPTSNQVSEGVVPSLNLDNLNRLSTPSLVELSHRMESALSQRSSSHDEASGKLKAKTYSKSTTAKDTLKLIKRKIKQDDNKLKATASLPKLV</sequence>
<feature type="coiled-coil region" evidence="1">
    <location>
        <begin position="882"/>
        <end position="948"/>
    </location>
</feature>
<feature type="coiled-coil region" evidence="1">
    <location>
        <begin position="602"/>
        <end position="636"/>
    </location>
</feature>
<dbReference type="EMBL" id="KI913163">
    <property type="protein sequence ID" value="ETV70837.1"/>
    <property type="molecule type" value="Genomic_DNA"/>
</dbReference>
<feature type="coiled-coil region" evidence="1">
    <location>
        <begin position="339"/>
        <end position="416"/>
    </location>
</feature>
<name>W4FTP9_APHAT</name>
<feature type="region of interest" description="Disordered" evidence="2">
    <location>
        <begin position="1230"/>
        <end position="1252"/>
    </location>
</feature>
<feature type="coiled-coil region" evidence="1">
    <location>
        <begin position="715"/>
        <end position="770"/>
    </location>
</feature>
<dbReference type="OrthoDB" id="78814at2759"/>
<feature type="region of interest" description="Disordered" evidence="2">
    <location>
        <begin position="1361"/>
        <end position="1383"/>
    </location>
</feature>
<dbReference type="GeneID" id="20815616"/>
<dbReference type="VEuPathDB" id="FungiDB:H257_13620"/>
<keyword evidence="1" id="KW-0175">Coiled coil</keyword>
<feature type="coiled-coil region" evidence="1">
    <location>
        <begin position="98"/>
        <end position="232"/>
    </location>
</feature>
<evidence type="ECO:0000256" key="1">
    <source>
        <dbReference type="SAM" id="Coils"/>
    </source>
</evidence>